<feature type="region of interest" description="Disordered" evidence="1">
    <location>
        <begin position="68"/>
        <end position="142"/>
    </location>
</feature>
<dbReference type="AlphaFoldDB" id="A0A7R9WPT2"/>
<feature type="signal peptide" evidence="2">
    <location>
        <begin position="1"/>
        <end position="21"/>
    </location>
</feature>
<evidence type="ECO:0000313" key="3">
    <source>
        <dbReference type="EMBL" id="CAD8329797.1"/>
    </source>
</evidence>
<feature type="chain" id="PRO_5030608556" evidence="2">
    <location>
        <begin position="22"/>
        <end position="192"/>
    </location>
</feature>
<protein>
    <submittedName>
        <fullName evidence="3">Uncharacterized protein</fullName>
    </submittedName>
</protein>
<name>A0A7R9WPT2_9STRA</name>
<proteinExistence type="predicted"/>
<dbReference type="EMBL" id="HBEF01002992">
    <property type="protein sequence ID" value="CAD8329797.1"/>
    <property type="molecule type" value="Transcribed_RNA"/>
</dbReference>
<reference evidence="3" key="1">
    <citation type="submission" date="2021-01" db="EMBL/GenBank/DDBJ databases">
        <authorList>
            <person name="Corre E."/>
            <person name="Pelletier E."/>
            <person name="Niang G."/>
            <person name="Scheremetjew M."/>
            <person name="Finn R."/>
            <person name="Kale V."/>
            <person name="Holt S."/>
            <person name="Cochrane G."/>
            <person name="Meng A."/>
            <person name="Brown T."/>
            <person name="Cohen L."/>
        </authorList>
    </citation>
    <scope>NUCLEOTIDE SEQUENCE</scope>
    <source>
        <strain evidence="3">CCMP3328</strain>
    </source>
</reference>
<organism evidence="3">
    <name type="scientific">Craspedostauros australis</name>
    <dbReference type="NCBI Taxonomy" id="1486917"/>
    <lineage>
        <taxon>Eukaryota</taxon>
        <taxon>Sar</taxon>
        <taxon>Stramenopiles</taxon>
        <taxon>Ochrophyta</taxon>
        <taxon>Bacillariophyta</taxon>
        <taxon>Bacillariophyceae</taxon>
        <taxon>Bacillariophycidae</taxon>
        <taxon>Naviculales</taxon>
        <taxon>Naviculaceae</taxon>
        <taxon>Craspedostauros</taxon>
    </lineage>
</organism>
<sequence length="192" mass="20073">MKLSFSQAIVSAFILISSVNGFDYDGHLCQVDGVWHYFPLSEGEAPCHEPCVEPCVEPLNLVVTIGDNDKDDEYDRDGGGGDGGGIDFGGGGGGGIDFGGGDGGGIGDESSELPPPDNSGTPQDIPEFKYGGPCNNSGNRQSIAELEGFGGSAATISRTGCGDRRTEATDDVEQLQQRQLEDKPGNLRKRTN</sequence>
<keyword evidence="2" id="KW-0732">Signal</keyword>
<feature type="compositionally biased region" description="Gly residues" evidence="1">
    <location>
        <begin position="80"/>
        <end position="107"/>
    </location>
</feature>
<evidence type="ECO:0000256" key="1">
    <source>
        <dbReference type="SAM" id="MobiDB-lite"/>
    </source>
</evidence>
<gene>
    <name evidence="3" type="ORF">CAUS1442_LOCUS1895</name>
</gene>
<accession>A0A7R9WPT2</accession>
<evidence type="ECO:0000256" key="2">
    <source>
        <dbReference type="SAM" id="SignalP"/>
    </source>
</evidence>
<feature type="region of interest" description="Disordered" evidence="1">
    <location>
        <begin position="155"/>
        <end position="192"/>
    </location>
</feature>